<accession>D7AYJ3</accession>
<name>D7AYJ3_NOCDD</name>
<proteinExistence type="predicted"/>
<gene>
    <name evidence="2" type="ordered locus">Ndas_0733</name>
</gene>
<keyword evidence="3" id="KW-1185">Reference proteome</keyword>
<dbReference type="Proteomes" id="UP000002219">
    <property type="component" value="Chromosome 1"/>
</dbReference>
<evidence type="ECO:0000313" key="2">
    <source>
        <dbReference type="EMBL" id="ADH66178.1"/>
    </source>
</evidence>
<evidence type="ECO:0000256" key="1">
    <source>
        <dbReference type="SAM" id="MobiDB-lite"/>
    </source>
</evidence>
<evidence type="ECO:0000313" key="3">
    <source>
        <dbReference type="Proteomes" id="UP000002219"/>
    </source>
</evidence>
<dbReference type="HOGENOM" id="CLU_1303842_0_0_11"/>
<dbReference type="EMBL" id="CP002040">
    <property type="protein sequence ID" value="ADH66178.1"/>
    <property type="molecule type" value="Genomic_DNA"/>
</dbReference>
<feature type="compositionally biased region" description="Low complexity" evidence="1">
    <location>
        <begin position="102"/>
        <end position="113"/>
    </location>
</feature>
<reference evidence="2 3" key="1">
    <citation type="journal article" date="2010" name="Stand. Genomic Sci.">
        <title>Complete genome sequence of Nocardiopsis dassonvillei type strain (IMRU 509).</title>
        <authorList>
            <person name="Sun H."/>
            <person name="Lapidus A."/>
            <person name="Nolan M."/>
            <person name="Lucas S."/>
            <person name="Del Rio T.G."/>
            <person name="Tice H."/>
            <person name="Cheng J.F."/>
            <person name="Tapia R."/>
            <person name="Han C."/>
            <person name="Goodwin L."/>
            <person name="Pitluck S."/>
            <person name="Pagani I."/>
            <person name="Ivanova N."/>
            <person name="Mavromatis K."/>
            <person name="Mikhailova N."/>
            <person name="Pati A."/>
            <person name="Chen A."/>
            <person name="Palaniappan K."/>
            <person name="Land M."/>
            <person name="Hauser L."/>
            <person name="Chang Y.J."/>
            <person name="Jeffries C.D."/>
            <person name="Djao O.D."/>
            <person name="Rohde M."/>
            <person name="Sikorski J."/>
            <person name="Goker M."/>
            <person name="Woyke T."/>
            <person name="Bristow J."/>
            <person name="Eisen J.A."/>
            <person name="Markowitz V."/>
            <person name="Hugenholtz P."/>
            <person name="Kyrpides N.C."/>
            <person name="Klenk H.P."/>
        </authorList>
    </citation>
    <scope>NUCLEOTIDE SEQUENCE [LARGE SCALE GENOMIC DNA]</scope>
    <source>
        <strain evidence="3">ATCC 23218 / DSM 43111 / CIP 107115 / JCM 7437 / KCTC 9190 / NBRC 14626 / NCTC 10488 / NRRL B-5397 / IMRU 509</strain>
    </source>
</reference>
<sequence>MWGSERPADRDWHVRAVVRDGAGQTSVARAWGGARRKPDLVWFQDRGAPRPIAVRSVRRVLEWASPWAAEPDLVPNLSGPAGGRPVSRPSDPSPEEGPLTGRAAPAPASGPASDAPPSPSSAVRRVRVRLRYRDADTALIYVDGVELGTLWRGGGYGWELLVEGSEPDLFVPLESAFDRTDLGQALPELLAEHFGEPVAVFSVITEQAHRP</sequence>
<organism evidence="2 3">
    <name type="scientific">Nocardiopsis dassonvillei (strain ATCC 23218 / DSM 43111 / CIP 107115 / JCM 7437 / KCTC 9190 / NBRC 14626 / NCTC 10488 / NRRL B-5397 / IMRU 509)</name>
    <name type="common">Actinomadura dassonvillei</name>
    <dbReference type="NCBI Taxonomy" id="446468"/>
    <lineage>
        <taxon>Bacteria</taxon>
        <taxon>Bacillati</taxon>
        <taxon>Actinomycetota</taxon>
        <taxon>Actinomycetes</taxon>
        <taxon>Streptosporangiales</taxon>
        <taxon>Nocardiopsidaceae</taxon>
        <taxon>Nocardiopsis</taxon>
    </lineage>
</organism>
<dbReference type="AlphaFoldDB" id="D7AYJ3"/>
<feature type="region of interest" description="Disordered" evidence="1">
    <location>
        <begin position="72"/>
        <end position="123"/>
    </location>
</feature>
<protein>
    <submittedName>
        <fullName evidence="2">Uncharacterized protein</fullName>
    </submittedName>
</protein>
<dbReference type="KEGG" id="nda:Ndas_0733"/>